<gene>
    <name evidence="1" type="ORF">MM415B02779_0020</name>
</gene>
<organism evidence="1">
    <name type="scientific">viral metagenome</name>
    <dbReference type="NCBI Taxonomy" id="1070528"/>
    <lineage>
        <taxon>unclassified sequences</taxon>
        <taxon>metagenomes</taxon>
        <taxon>organismal metagenomes</taxon>
    </lineage>
</organism>
<reference evidence="1" key="1">
    <citation type="submission" date="2020-03" db="EMBL/GenBank/DDBJ databases">
        <title>The deep terrestrial virosphere.</title>
        <authorList>
            <person name="Holmfeldt K."/>
            <person name="Nilsson E."/>
            <person name="Simone D."/>
            <person name="Lopez-Fernandez M."/>
            <person name="Wu X."/>
            <person name="de Brujin I."/>
            <person name="Lundin D."/>
            <person name="Andersson A."/>
            <person name="Bertilsson S."/>
            <person name="Dopson M."/>
        </authorList>
    </citation>
    <scope>NUCLEOTIDE SEQUENCE</scope>
    <source>
        <strain evidence="1">MM415B02779</strain>
    </source>
</reference>
<sequence length="72" mass="8341">MKTHMAINQYGETMHDLGPHPRAELMRRLGRKSARKVYVDTTDGATYHTGYIVAGAWWNLYEVTPFRRPATF</sequence>
<evidence type="ECO:0000313" key="1">
    <source>
        <dbReference type="EMBL" id="QJA88359.1"/>
    </source>
</evidence>
<dbReference type="AlphaFoldDB" id="A0A6M3L1V8"/>
<protein>
    <submittedName>
        <fullName evidence="1">Uncharacterized protein</fullName>
    </submittedName>
</protein>
<proteinExistence type="predicted"/>
<name>A0A6M3L1V8_9ZZZZ</name>
<dbReference type="EMBL" id="MT142772">
    <property type="protein sequence ID" value="QJA88359.1"/>
    <property type="molecule type" value="Genomic_DNA"/>
</dbReference>
<accession>A0A6M3L1V8</accession>